<dbReference type="EMBL" id="DTFF01000033">
    <property type="protein sequence ID" value="HGI87468.1"/>
    <property type="molecule type" value="Genomic_DNA"/>
</dbReference>
<dbReference type="AlphaFoldDB" id="A0A7C4FHB6"/>
<name>A0A7C4FHB6_9CREN</name>
<evidence type="ECO:0000313" key="1">
    <source>
        <dbReference type="EMBL" id="HGI87468.1"/>
    </source>
</evidence>
<accession>A0A7C4FHB6</accession>
<protein>
    <submittedName>
        <fullName evidence="1">Uncharacterized protein</fullName>
    </submittedName>
</protein>
<proteinExistence type="predicted"/>
<organism evidence="1">
    <name type="scientific">Ignisphaera aggregans</name>
    <dbReference type="NCBI Taxonomy" id="334771"/>
    <lineage>
        <taxon>Archaea</taxon>
        <taxon>Thermoproteota</taxon>
        <taxon>Thermoprotei</taxon>
        <taxon>Desulfurococcales</taxon>
        <taxon>Desulfurococcaceae</taxon>
        <taxon>Ignisphaera</taxon>
    </lineage>
</organism>
<comment type="caution">
    <text evidence="1">The sequence shown here is derived from an EMBL/GenBank/DDBJ whole genome shotgun (WGS) entry which is preliminary data.</text>
</comment>
<gene>
    <name evidence="1" type="ORF">ENV14_03640</name>
</gene>
<sequence length="222" mass="25755">MLSEDWKTFKRLEVEIKKTISDEVHEFLTKVFNVYIIRFGADVFKHLENVRDKLIPLTTRFDNDKYADFCDAFSKTYRQLLLDKNVDSNIKKGLEELAQKTNAFFKSKGLSLCVRELKYYKLKVKALFRDKGLSNAIVSAESEGRVVDSAKTDDNGLCEIEVPEGRYVIYVYKDLGEGEYIYDEHIITVPQEIEVVFNISETKTRTEIEKERGGRPIIKEVS</sequence>
<reference evidence="1" key="1">
    <citation type="journal article" date="2020" name="mSystems">
        <title>Genome- and Community-Level Interaction Insights into Carbon Utilization and Element Cycling Functions of Hydrothermarchaeota in Hydrothermal Sediment.</title>
        <authorList>
            <person name="Zhou Z."/>
            <person name="Liu Y."/>
            <person name="Xu W."/>
            <person name="Pan J."/>
            <person name="Luo Z.H."/>
            <person name="Li M."/>
        </authorList>
    </citation>
    <scope>NUCLEOTIDE SEQUENCE [LARGE SCALE GENOMIC DNA]</scope>
    <source>
        <strain evidence="1">SpSt-732</strain>
    </source>
</reference>